<feature type="transmembrane region" description="Helical" evidence="7">
    <location>
        <begin position="20"/>
        <end position="40"/>
    </location>
</feature>
<feature type="transmembrane region" description="Helical" evidence="7">
    <location>
        <begin position="130"/>
        <end position="150"/>
    </location>
</feature>
<evidence type="ECO:0000256" key="6">
    <source>
        <dbReference type="ARBA" id="ARBA00023136"/>
    </source>
</evidence>
<keyword evidence="3" id="KW-1003">Cell membrane</keyword>
<feature type="transmembrane region" description="Helical" evidence="7">
    <location>
        <begin position="60"/>
        <end position="77"/>
    </location>
</feature>
<evidence type="ECO:0000256" key="5">
    <source>
        <dbReference type="ARBA" id="ARBA00022989"/>
    </source>
</evidence>
<dbReference type="PANTHER" id="PTHR37937">
    <property type="entry name" value="CONJUGATIVE TRANSFER: DNA TRANSPORT"/>
    <property type="match status" value="1"/>
</dbReference>
<organism evidence="8 9">
    <name type="scientific">Bartonella jaculi</name>
    <dbReference type="NCBI Taxonomy" id="686226"/>
    <lineage>
        <taxon>Bacteria</taxon>
        <taxon>Pseudomonadati</taxon>
        <taxon>Pseudomonadota</taxon>
        <taxon>Alphaproteobacteria</taxon>
        <taxon>Hyphomicrobiales</taxon>
        <taxon>Bartonellaceae</taxon>
        <taxon>Bartonella</taxon>
    </lineage>
</organism>
<dbReference type="NCBIfam" id="TIGR02767">
    <property type="entry name" value="TraG-Ti"/>
    <property type="match status" value="1"/>
</dbReference>
<dbReference type="InterPro" id="IPR027417">
    <property type="entry name" value="P-loop_NTPase"/>
</dbReference>
<dbReference type="InterPro" id="IPR014135">
    <property type="entry name" value="Ti-typ_conjug_TS_TraG-like"/>
</dbReference>
<evidence type="ECO:0000313" key="8">
    <source>
        <dbReference type="EMBL" id="GAA5109757.1"/>
    </source>
</evidence>
<feature type="transmembrane region" description="Helical" evidence="7">
    <location>
        <begin position="86"/>
        <end position="103"/>
    </location>
</feature>
<evidence type="ECO:0000256" key="2">
    <source>
        <dbReference type="ARBA" id="ARBA00008806"/>
    </source>
</evidence>
<evidence type="ECO:0000256" key="1">
    <source>
        <dbReference type="ARBA" id="ARBA00004651"/>
    </source>
</evidence>
<evidence type="ECO:0000256" key="4">
    <source>
        <dbReference type="ARBA" id="ARBA00022692"/>
    </source>
</evidence>
<dbReference type="Pfam" id="PF02534">
    <property type="entry name" value="T4SS-DNA_transf"/>
    <property type="match status" value="1"/>
</dbReference>
<dbReference type="NCBIfam" id="NF010394">
    <property type="entry name" value="PRK13822.1"/>
    <property type="match status" value="1"/>
</dbReference>
<dbReference type="SUPFAM" id="SSF52540">
    <property type="entry name" value="P-loop containing nucleoside triphosphate hydrolases"/>
    <property type="match status" value="1"/>
</dbReference>
<dbReference type="Gene3D" id="3.40.50.300">
    <property type="entry name" value="P-loop containing nucleotide triphosphate hydrolases"/>
    <property type="match status" value="1"/>
</dbReference>
<dbReference type="Proteomes" id="UP001500864">
    <property type="component" value="Unassembled WGS sequence"/>
</dbReference>
<keyword evidence="5 7" id="KW-1133">Transmembrane helix</keyword>
<proteinExistence type="inferred from homology"/>
<evidence type="ECO:0000256" key="3">
    <source>
        <dbReference type="ARBA" id="ARBA00022475"/>
    </source>
</evidence>
<name>A0ABP9N789_9HYPH</name>
<keyword evidence="4 7" id="KW-0812">Transmembrane</keyword>
<reference evidence="9" key="1">
    <citation type="journal article" date="2019" name="Int. J. Syst. Evol. Microbiol.">
        <title>The Global Catalogue of Microorganisms (GCM) 10K type strain sequencing project: providing services to taxonomists for standard genome sequencing and annotation.</title>
        <authorList>
            <consortium name="The Broad Institute Genomics Platform"/>
            <consortium name="The Broad Institute Genome Sequencing Center for Infectious Disease"/>
            <person name="Wu L."/>
            <person name="Ma J."/>
        </authorList>
    </citation>
    <scope>NUCLEOTIDE SEQUENCE [LARGE SCALE GENOMIC DNA]</scope>
    <source>
        <strain evidence="9">JCM 17712</strain>
    </source>
</reference>
<comment type="similarity">
    <text evidence="2">Belongs to the VirD4/TraG family.</text>
</comment>
<comment type="caution">
    <text evidence="8">The sequence shown here is derived from an EMBL/GenBank/DDBJ whole genome shotgun (WGS) entry which is preliminary data.</text>
</comment>
<evidence type="ECO:0000313" key="9">
    <source>
        <dbReference type="Proteomes" id="UP001500864"/>
    </source>
</evidence>
<dbReference type="CDD" id="cd01127">
    <property type="entry name" value="TrwB_TraG_TraD_VirD4"/>
    <property type="match status" value="1"/>
</dbReference>
<evidence type="ECO:0000256" key="7">
    <source>
        <dbReference type="SAM" id="Phobius"/>
    </source>
</evidence>
<dbReference type="PANTHER" id="PTHR37937:SF1">
    <property type="entry name" value="CONJUGATIVE TRANSFER: DNA TRANSPORT"/>
    <property type="match status" value="1"/>
</dbReference>
<gene>
    <name evidence="8" type="primary">traG_2</name>
    <name evidence="8" type="ORF">GCM10023261_13010</name>
</gene>
<dbReference type="InterPro" id="IPR051539">
    <property type="entry name" value="T4SS-coupling_protein"/>
</dbReference>
<keyword evidence="9" id="KW-1185">Reference proteome</keyword>
<keyword evidence="6 7" id="KW-0472">Membrane</keyword>
<dbReference type="EMBL" id="BAABIZ010000017">
    <property type="protein sequence ID" value="GAA5109757.1"/>
    <property type="molecule type" value="Genomic_DNA"/>
</dbReference>
<sequence>MLLLIRGAKMIGNLDRKQIIFLICPFIFSIIILFLVNITINEITENGTTPDAYWFVRSKPLDILTLIAISCSLFILLQKRHIRKNITIASLIVFGLFAAYYSTNEYIRLSPYVGQNNMTWADVFPFFDRMVLAGSIIGVIILGFTMNLSLPKKSPLKKSKNMIFGGAQWMNMKKLESIFPSNGEIIIGERYRVDEDIVKDVAFNPKDKTTWGKGGTQPLLTYNLDFDSTHMLFFAGSGGYKTTSNVIPTCMKYSGPLVVFDPSTEIAPMVREIRQQANKNTVYVLDPHGNSTKAFNPLDWLLDSTIPLYEREAGLVEIARLLLSENHKSTSTDQFFISHAHNLLTGLLAHVVFSDEYKLEEKNLKTLRMIVSEPEPSVIGKLQSIQSNSSSQFIRETLGVFTNMAPQTFSGVYATASKDTQWLSLANYANLISGNDFKTTDITKGNIDIFLNIPSKILKSYPGVGRILVGSFLKAMESANGEYEKRVLFVLDEIDLLGYMNILEEARDRGRKYGISLMLFYQSVGQIERHFGSSGAMAWFESCAFVSYAAIKDIKTAENISKACGKMTIEVHGKSKSLGTSGAKGTENLSVQQRPLIYPHEITQEMRKDEQIILVQGQPPIRCGRSIYFRRKDLNAQARKNRFAPK</sequence>
<protein>
    <submittedName>
        <fullName evidence="8">Ti-type conjugative transfer system protein TraG</fullName>
    </submittedName>
</protein>
<dbReference type="InterPro" id="IPR003688">
    <property type="entry name" value="TraG/VirD4"/>
</dbReference>
<comment type="subcellular location">
    <subcellularLocation>
        <location evidence="1">Cell membrane</location>
        <topology evidence="1">Multi-pass membrane protein</topology>
    </subcellularLocation>
</comment>
<accession>A0ABP9N789</accession>